<name>A0ABW2UK07_9RHOB</name>
<comment type="caution">
    <text evidence="2">The sequence shown here is derived from an EMBL/GenBank/DDBJ whole genome shotgun (WGS) entry which is preliminary data.</text>
</comment>
<keyword evidence="2" id="KW-0969">Cilium</keyword>
<dbReference type="SUPFAM" id="SSF101498">
    <property type="entry name" value="Anti-sigma factor FlgM"/>
    <property type="match status" value="1"/>
</dbReference>
<keyword evidence="2" id="KW-0282">Flagellum</keyword>
<reference evidence="3" key="1">
    <citation type="journal article" date="2019" name="Int. J. Syst. Evol. Microbiol.">
        <title>The Global Catalogue of Microorganisms (GCM) 10K type strain sequencing project: providing services to taxonomists for standard genome sequencing and annotation.</title>
        <authorList>
            <consortium name="The Broad Institute Genomics Platform"/>
            <consortium name="The Broad Institute Genome Sequencing Center for Infectious Disease"/>
            <person name="Wu L."/>
            <person name="Ma J."/>
        </authorList>
    </citation>
    <scope>NUCLEOTIDE SEQUENCE [LARGE SCALE GENOMIC DNA]</scope>
    <source>
        <strain evidence="3">CGMCC 1.12750</strain>
    </source>
</reference>
<evidence type="ECO:0000313" key="2">
    <source>
        <dbReference type="EMBL" id="MFC7703608.1"/>
    </source>
</evidence>
<accession>A0ABW2UK07</accession>
<dbReference type="RefSeq" id="WP_377400218.1">
    <property type="nucleotide sequence ID" value="NZ_JBHTFQ010000002.1"/>
</dbReference>
<dbReference type="InterPro" id="IPR035890">
    <property type="entry name" value="Anti-sigma-28_factor_FlgM_sf"/>
</dbReference>
<keyword evidence="2" id="KW-0966">Cell projection</keyword>
<evidence type="ECO:0000259" key="1">
    <source>
        <dbReference type="Pfam" id="PF04316"/>
    </source>
</evidence>
<dbReference type="Proteomes" id="UP001596516">
    <property type="component" value="Unassembled WGS sequence"/>
</dbReference>
<gene>
    <name evidence="2" type="ORF">ACFQXB_05300</name>
</gene>
<organism evidence="2 3">
    <name type="scientific">Plastorhodobacter daqingensis</name>
    <dbReference type="NCBI Taxonomy" id="1387281"/>
    <lineage>
        <taxon>Bacteria</taxon>
        <taxon>Pseudomonadati</taxon>
        <taxon>Pseudomonadota</taxon>
        <taxon>Alphaproteobacteria</taxon>
        <taxon>Rhodobacterales</taxon>
        <taxon>Paracoccaceae</taxon>
        <taxon>Plastorhodobacter</taxon>
    </lineage>
</organism>
<sequence length="100" mass="10925">MVDPLLSGVQTIRTPRAQEDVLRVPEQTLPPAGPAAVTATDTVEMSPFAPRQSLAQIPRDPPVDLEAVSRIREAIAAGNYPLDLDRITERLMESFLDMTS</sequence>
<protein>
    <submittedName>
        <fullName evidence="2">Flagellar biosynthesis anti-sigma factor FlgM</fullName>
    </submittedName>
</protein>
<dbReference type="EMBL" id="JBHTFQ010000002">
    <property type="protein sequence ID" value="MFC7703608.1"/>
    <property type="molecule type" value="Genomic_DNA"/>
</dbReference>
<dbReference type="Pfam" id="PF04316">
    <property type="entry name" value="FlgM"/>
    <property type="match status" value="1"/>
</dbReference>
<feature type="domain" description="Anti-sigma-28 factor FlgM C-terminal" evidence="1">
    <location>
        <begin position="41"/>
        <end position="93"/>
    </location>
</feature>
<evidence type="ECO:0000313" key="3">
    <source>
        <dbReference type="Proteomes" id="UP001596516"/>
    </source>
</evidence>
<proteinExistence type="predicted"/>
<keyword evidence="3" id="KW-1185">Reference proteome</keyword>
<dbReference type="InterPro" id="IPR031316">
    <property type="entry name" value="FlgM_C"/>
</dbReference>